<organism evidence="1 2">
    <name type="scientific">Gardnerella vaginalis</name>
    <dbReference type="NCBI Taxonomy" id="2702"/>
    <lineage>
        <taxon>Bacteria</taxon>
        <taxon>Bacillati</taxon>
        <taxon>Actinomycetota</taxon>
        <taxon>Actinomycetes</taxon>
        <taxon>Bifidobacteriales</taxon>
        <taxon>Bifidobacteriaceae</taxon>
        <taxon>Gardnerella</taxon>
    </lineage>
</organism>
<dbReference type="OrthoDB" id="1667378at2"/>
<name>A0A3E1IZ99_GARVA</name>
<comment type="caution">
    <text evidence="1">The sequence shown here is derived from an EMBL/GenBank/DDBJ whole genome shotgun (WGS) entry which is preliminary data.</text>
</comment>
<reference evidence="1 2" key="1">
    <citation type="submission" date="2016-02" db="EMBL/GenBank/DDBJ databases">
        <authorList>
            <person name="Alioto T."/>
            <person name="Alioto T."/>
        </authorList>
    </citation>
    <scope>NUCLEOTIDE SEQUENCE [LARGE SCALE GENOMIC DNA]</scope>
    <source>
        <strain evidence="1 2">NR010</strain>
    </source>
</reference>
<gene>
    <name evidence="1" type="ORF">AXE77_05620</name>
</gene>
<accession>A0A3E1IZ99</accession>
<protein>
    <recommendedName>
        <fullName evidence="3">rRNA biogenesis protein rrp5</fullName>
    </recommendedName>
</protein>
<proteinExistence type="predicted"/>
<dbReference type="Proteomes" id="UP000259221">
    <property type="component" value="Unassembled WGS sequence"/>
</dbReference>
<dbReference type="AlphaFoldDB" id="A0A3E1IZ99"/>
<evidence type="ECO:0008006" key="3">
    <source>
        <dbReference type="Google" id="ProtNLM"/>
    </source>
</evidence>
<dbReference type="EMBL" id="LRTV01000011">
    <property type="protein sequence ID" value="RFD78340.1"/>
    <property type="molecule type" value="Genomic_DNA"/>
</dbReference>
<evidence type="ECO:0000313" key="2">
    <source>
        <dbReference type="Proteomes" id="UP000259221"/>
    </source>
</evidence>
<sequence>MKNEIMKEVIKDLENLTAHLKTLFDDAGASGVGCKETASNNKESVKKVSLEDVRAVLAKLSQHGKTAEVKALIVKFGANRLSELDESKYAELLEEAKGMTSD</sequence>
<evidence type="ECO:0000313" key="1">
    <source>
        <dbReference type="EMBL" id="RFD78340.1"/>
    </source>
</evidence>